<accession>A0A5J9WDV2</accession>
<evidence type="ECO:0000313" key="2">
    <source>
        <dbReference type="Proteomes" id="UP000324897"/>
    </source>
</evidence>
<proteinExistence type="predicted"/>
<protein>
    <submittedName>
        <fullName evidence="1">Uncharacterized protein</fullName>
    </submittedName>
</protein>
<comment type="caution">
    <text evidence="1">The sequence shown here is derived from an EMBL/GenBank/DDBJ whole genome shotgun (WGS) entry which is preliminary data.</text>
</comment>
<sequence>MGRQSSLSRVARAEAPGALPLSARCAKKKNLLAFPGSKHMVKTRAGAHNGQLSPCVGSGRGFGGFLGLRERLFSLRKCRRGRSYPRQVEFLNRWVSADRSMDRDWVRNEGSLTMVEKHAGYEGEEEE</sequence>
<keyword evidence="2" id="KW-1185">Reference proteome</keyword>
<dbReference type="Gramene" id="TVU46057">
    <property type="protein sequence ID" value="TVU46057"/>
    <property type="gene ID" value="EJB05_05575"/>
</dbReference>
<name>A0A5J9WDV2_9POAL</name>
<dbReference type="EMBL" id="RWGY01000004">
    <property type="protein sequence ID" value="TVU46057.1"/>
    <property type="molecule type" value="Genomic_DNA"/>
</dbReference>
<gene>
    <name evidence="1" type="ORF">EJB05_05575</name>
</gene>
<organism evidence="1 2">
    <name type="scientific">Eragrostis curvula</name>
    <name type="common">weeping love grass</name>
    <dbReference type="NCBI Taxonomy" id="38414"/>
    <lineage>
        <taxon>Eukaryota</taxon>
        <taxon>Viridiplantae</taxon>
        <taxon>Streptophyta</taxon>
        <taxon>Embryophyta</taxon>
        <taxon>Tracheophyta</taxon>
        <taxon>Spermatophyta</taxon>
        <taxon>Magnoliopsida</taxon>
        <taxon>Liliopsida</taxon>
        <taxon>Poales</taxon>
        <taxon>Poaceae</taxon>
        <taxon>PACMAD clade</taxon>
        <taxon>Chloridoideae</taxon>
        <taxon>Eragrostideae</taxon>
        <taxon>Eragrostidinae</taxon>
        <taxon>Eragrostis</taxon>
    </lineage>
</organism>
<reference evidence="1 2" key="1">
    <citation type="journal article" date="2019" name="Sci. Rep.">
        <title>A high-quality genome of Eragrostis curvula grass provides insights into Poaceae evolution and supports new strategies to enhance forage quality.</title>
        <authorList>
            <person name="Carballo J."/>
            <person name="Santos B.A.C.M."/>
            <person name="Zappacosta D."/>
            <person name="Garbus I."/>
            <person name="Selva J.P."/>
            <person name="Gallo C.A."/>
            <person name="Diaz A."/>
            <person name="Albertini E."/>
            <person name="Caccamo M."/>
            <person name="Echenique V."/>
        </authorList>
    </citation>
    <scope>NUCLEOTIDE SEQUENCE [LARGE SCALE GENOMIC DNA]</scope>
    <source>
        <strain evidence="2">cv. Victoria</strain>
        <tissue evidence="1">Leaf</tissue>
    </source>
</reference>
<feature type="non-terminal residue" evidence="1">
    <location>
        <position position="1"/>
    </location>
</feature>
<dbReference type="AlphaFoldDB" id="A0A5J9WDV2"/>
<evidence type="ECO:0000313" key="1">
    <source>
        <dbReference type="EMBL" id="TVU46057.1"/>
    </source>
</evidence>
<feature type="non-terminal residue" evidence="1">
    <location>
        <position position="127"/>
    </location>
</feature>
<dbReference type="Proteomes" id="UP000324897">
    <property type="component" value="Chromosome 5"/>
</dbReference>